<keyword evidence="4 6" id="KW-0333">Golgi apparatus</keyword>
<evidence type="ECO:0000313" key="7">
    <source>
        <dbReference type="EMBL" id="CAK0909298.1"/>
    </source>
</evidence>
<evidence type="ECO:0000256" key="2">
    <source>
        <dbReference type="ARBA" id="ARBA00022824"/>
    </source>
</evidence>
<evidence type="ECO:0000256" key="3">
    <source>
        <dbReference type="ARBA" id="ARBA00022892"/>
    </source>
</evidence>
<dbReference type="InterPro" id="IPR011012">
    <property type="entry name" value="Longin-like_dom_sf"/>
</dbReference>
<dbReference type="PANTHER" id="PTHR23249">
    <property type="entry name" value="TRAFFICKING PROTEIN PARTICLE COMPLEX SUBUNIT"/>
    <property type="match status" value="1"/>
</dbReference>
<name>A0ABN9Y9D8_9DINO</name>
<dbReference type="InterPro" id="IPR007233">
    <property type="entry name" value="TRAPPC"/>
</dbReference>
<evidence type="ECO:0000256" key="1">
    <source>
        <dbReference type="ARBA" id="ARBA00022448"/>
    </source>
</evidence>
<keyword evidence="1 6" id="KW-0813">Transport</keyword>
<proteinExistence type="inferred from homology"/>
<protein>
    <recommendedName>
        <fullName evidence="6">Trafficking protein particle complex subunit</fullName>
    </recommendedName>
</protein>
<organism evidence="7 8">
    <name type="scientific">Prorocentrum cordatum</name>
    <dbReference type="NCBI Taxonomy" id="2364126"/>
    <lineage>
        <taxon>Eukaryota</taxon>
        <taxon>Sar</taxon>
        <taxon>Alveolata</taxon>
        <taxon>Dinophyceae</taxon>
        <taxon>Prorocentrales</taxon>
        <taxon>Prorocentraceae</taxon>
        <taxon>Prorocentrum</taxon>
    </lineage>
</organism>
<dbReference type="Proteomes" id="UP001189429">
    <property type="component" value="Unassembled WGS sequence"/>
</dbReference>
<keyword evidence="2 6" id="KW-0256">Endoplasmic reticulum</keyword>
<sequence>MIYNFYIFGRGRRCLCREEWNRIRPCADVTQETKFISGTLLTLTSLCSQLGPPGGQFTAYTTPQYKLHAFSTATGYRLVLTTDPSVRDLQASRRRRSGNEDQDTLRHIYAELFVEHVVKNPLYRIGEDVSKCTTFLSKLHSFVQTRPFFAISA</sequence>
<dbReference type="PANTHER" id="PTHR23249:SF16">
    <property type="entry name" value="TRAFFICKING PROTEIN PARTICLE COMPLEX SUBUNIT 1"/>
    <property type="match status" value="1"/>
</dbReference>
<reference evidence="7" key="1">
    <citation type="submission" date="2023-10" db="EMBL/GenBank/DDBJ databases">
        <authorList>
            <person name="Chen Y."/>
            <person name="Shah S."/>
            <person name="Dougan E. K."/>
            <person name="Thang M."/>
            <person name="Chan C."/>
        </authorList>
    </citation>
    <scope>NUCLEOTIDE SEQUENCE [LARGE SCALE GENOMIC DNA]</scope>
</reference>
<dbReference type="EMBL" id="CAUYUJ010022170">
    <property type="protein sequence ID" value="CAK0909298.1"/>
    <property type="molecule type" value="Genomic_DNA"/>
</dbReference>
<comment type="similarity">
    <text evidence="5">Belongs to the TRAPP small subunits family. BET5 subfamily.</text>
</comment>
<accession>A0ABN9Y9D8</accession>
<evidence type="ECO:0000313" key="8">
    <source>
        <dbReference type="Proteomes" id="UP001189429"/>
    </source>
</evidence>
<evidence type="ECO:0000256" key="6">
    <source>
        <dbReference type="RuleBase" id="RU366065"/>
    </source>
</evidence>
<comment type="caution">
    <text evidence="7">The sequence shown here is derived from an EMBL/GenBank/DDBJ whole genome shotgun (WGS) entry which is preliminary data.</text>
</comment>
<dbReference type="Pfam" id="PF04099">
    <property type="entry name" value="Sybindin"/>
    <property type="match status" value="1"/>
</dbReference>
<evidence type="ECO:0000256" key="5">
    <source>
        <dbReference type="ARBA" id="ARBA00038167"/>
    </source>
</evidence>
<keyword evidence="3 6" id="KW-0931">ER-Golgi transport</keyword>
<dbReference type="Gene3D" id="3.30.450.70">
    <property type="match status" value="1"/>
</dbReference>
<comment type="subcellular location">
    <subcellularLocation>
        <location evidence="6">Endoplasmic reticulum</location>
    </subcellularLocation>
    <subcellularLocation>
        <location evidence="6">Golgi apparatus</location>
        <location evidence="6">cis-Golgi network</location>
    </subcellularLocation>
</comment>
<keyword evidence="8" id="KW-1185">Reference proteome</keyword>
<comment type="subunit">
    <text evidence="6">Part of the multisubunit transport protein particle (TRAPP) complex.</text>
</comment>
<dbReference type="SMART" id="SM01399">
    <property type="entry name" value="Sybindin"/>
    <property type="match status" value="1"/>
</dbReference>
<gene>
    <name evidence="7" type="ORF">PCOR1329_LOCUS83743</name>
</gene>
<dbReference type="SUPFAM" id="SSF64356">
    <property type="entry name" value="SNARE-like"/>
    <property type="match status" value="1"/>
</dbReference>
<evidence type="ECO:0000256" key="4">
    <source>
        <dbReference type="ARBA" id="ARBA00023034"/>
    </source>
</evidence>